<sequence length="140" mass="15633">MNDENRETVSESYAFVCLRCTYGWEQTFQIEHHNDEDGRPYVLYYAGTERVPSPLTRLTCLSCGSHRIRVMQAGTVRAVQRASSWLPSGGLAADEPTDPPRGIDQQQAQSDALAREAAESDARHTAGEPAGSGRAWWRRH</sequence>
<proteinExistence type="predicted"/>
<feature type="region of interest" description="Disordered" evidence="1">
    <location>
        <begin position="85"/>
        <end position="140"/>
    </location>
</feature>
<protein>
    <submittedName>
        <fullName evidence="2">Uncharacterized protein</fullName>
    </submittedName>
</protein>
<dbReference type="RefSeq" id="WP_167935685.1">
    <property type="nucleotide sequence ID" value="NZ_JAAVJB010000423.1"/>
</dbReference>
<feature type="compositionally biased region" description="Basic and acidic residues" evidence="1">
    <location>
        <begin position="113"/>
        <end position="126"/>
    </location>
</feature>
<name>A0ABX1AXV9_9ACTN</name>
<accession>A0ABX1AXV9</accession>
<gene>
    <name evidence="2" type="ORF">HCJ92_23840</name>
</gene>
<evidence type="ECO:0000256" key="1">
    <source>
        <dbReference type="SAM" id="MobiDB-lite"/>
    </source>
</evidence>
<evidence type="ECO:0000313" key="2">
    <source>
        <dbReference type="EMBL" id="NJP69227.1"/>
    </source>
</evidence>
<reference evidence="2 3" key="1">
    <citation type="submission" date="2020-03" db="EMBL/GenBank/DDBJ databases">
        <title>Draft genome of Streptomyces sp. ventii, isolated from the Axial Seamount in the Pacific Ocean, and resequencing of the two type strains Streptomyces lonarensis strain NCL 716 and Streptomyces bohaiensis strain 11A07.</title>
        <authorList>
            <person name="Loughran R.M."/>
            <person name="Pfannmuller K.M."/>
            <person name="Wasson B.J."/>
            <person name="Deadmond M.C."/>
            <person name="Paddock B.E."/>
            <person name="Koyack M.J."/>
            <person name="Gallegos D.A."/>
            <person name="Mitchell E.A."/>
            <person name="Ushijima B."/>
            <person name="Saw J.H."/>
            <person name="Mcphail K.L."/>
            <person name="Videau P."/>
        </authorList>
    </citation>
    <scope>NUCLEOTIDE SEQUENCE [LARGE SCALE GENOMIC DNA]</scope>
    <source>
        <strain evidence="3">5675061</strain>
    </source>
</reference>
<evidence type="ECO:0000313" key="3">
    <source>
        <dbReference type="Proteomes" id="UP000746503"/>
    </source>
</evidence>
<dbReference type="EMBL" id="JAAVJB010000423">
    <property type="protein sequence ID" value="NJP69227.1"/>
    <property type="molecule type" value="Genomic_DNA"/>
</dbReference>
<organism evidence="2 3">
    <name type="scientific">Streptomyces spiramenti</name>
    <dbReference type="NCBI Taxonomy" id="2720606"/>
    <lineage>
        <taxon>Bacteria</taxon>
        <taxon>Bacillati</taxon>
        <taxon>Actinomycetota</taxon>
        <taxon>Actinomycetes</taxon>
        <taxon>Kitasatosporales</taxon>
        <taxon>Streptomycetaceae</taxon>
        <taxon>Streptomyces</taxon>
    </lineage>
</organism>
<keyword evidence="3" id="KW-1185">Reference proteome</keyword>
<dbReference type="Proteomes" id="UP000746503">
    <property type="component" value="Unassembled WGS sequence"/>
</dbReference>
<comment type="caution">
    <text evidence="2">The sequence shown here is derived from an EMBL/GenBank/DDBJ whole genome shotgun (WGS) entry which is preliminary data.</text>
</comment>